<dbReference type="InterPro" id="IPR001611">
    <property type="entry name" value="Leu-rich_rpt"/>
</dbReference>
<proteinExistence type="predicted"/>
<dbReference type="PANTHER" id="PTHR18849">
    <property type="entry name" value="LEUCINE RICH REPEAT PROTEIN"/>
    <property type="match status" value="1"/>
</dbReference>
<dbReference type="SMART" id="SM00365">
    <property type="entry name" value="LRR_SD22"/>
    <property type="match status" value="3"/>
</dbReference>
<evidence type="ECO:0000256" key="1">
    <source>
        <dbReference type="ARBA" id="ARBA00022614"/>
    </source>
</evidence>
<dbReference type="EMBL" id="JAQMWT010000109">
    <property type="protein sequence ID" value="KAJ8610352.1"/>
    <property type="molecule type" value="Genomic_DNA"/>
</dbReference>
<evidence type="ECO:0000313" key="4">
    <source>
        <dbReference type="EMBL" id="KAJ8610352.1"/>
    </source>
</evidence>
<reference evidence="4" key="1">
    <citation type="submission" date="2023-01" db="EMBL/GenBank/DDBJ databases">
        <title>Metagenome sequencing of chrysophaentin producing Chrysophaeum taylorii.</title>
        <authorList>
            <person name="Davison J."/>
            <person name="Bewley C."/>
        </authorList>
    </citation>
    <scope>NUCLEOTIDE SEQUENCE</scope>
    <source>
        <strain evidence="4">NIES-1699</strain>
    </source>
</reference>
<organism evidence="4 5">
    <name type="scientific">Chrysophaeum taylorii</name>
    <dbReference type="NCBI Taxonomy" id="2483200"/>
    <lineage>
        <taxon>Eukaryota</taxon>
        <taxon>Sar</taxon>
        <taxon>Stramenopiles</taxon>
        <taxon>Ochrophyta</taxon>
        <taxon>Pelagophyceae</taxon>
        <taxon>Pelagomonadales</taxon>
        <taxon>Pelagomonadaceae</taxon>
        <taxon>Chrysophaeum</taxon>
    </lineage>
</organism>
<dbReference type="Gene3D" id="3.80.10.10">
    <property type="entry name" value="Ribonuclease Inhibitor"/>
    <property type="match status" value="1"/>
</dbReference>
<evidence type="ECO:0000313" key="5">
    <source>
        <dbReference type="Proteomes" id="UP001230188"/>
    </source>
</evidence>
<evidence type="ECO:0000256" key="3">
    <source>
        <dbReference type="SAM" id="MobiDB-lite"/>
    </source>
</evidence>
<dbReference type="PROSITE" id="PS51450">
    <property type="entry name" value="LRR"/>
    <property type="match status" value="3"/>
</dbReference>
<keyword evidence="1" id="KW-0433">Leucine-rich repeat</keyword>
<name>A0AAD7UL29_9STRA</name>
<comment type="caution">
    <text evidence="4">The sequence shown here is derived from an EMBL/GenBank/DDBJ whole genome shotgun (WGS) entry which is preliminary data.</text>
</comment>
<feature type="region of interest" description="Disordered" evidence="3">
    <location>
        <begin position="185"/>
        <end position="218"/>
    </location>
</feature>
<evidence type="ECO:0000256" key="2">
    <source>
        <dbReference type="ARBA" id="ARBA00022737"/>
    </source>
</evidence>
<dbReference type="InterPro" id="IPR032675">
    <property type="entry name" value="LRR_dom_sf"/>
</dbReference>
<protein>
    <submittedName>
        <fullName evidence="4">Uncharacterized protein</fullName>
    </submittedName>
</protein>
<sequence>MTITEEKIKYATGEYDVELVRRLALPNAGIDRISGLERCKNLLSLALPHNRIREIQGLSLLAVLQRLDLARNKISRLSGLEDLGALEFLDLQGNDVADVRELERLRENCKLVRVHFKSYEGRHKNPCCDLPEYTDILLGALPKLQVLDGERLLLRSERQTLDALFDEIKPDPEFETQLAVRSWFERETDQSSSPPPPPTKETSAHKNNNHDRGALCAGRDRAVREARETLEAFHSECADLAAKIDAHVAQCRRQECNST</sequence>
<keyword evidence="5" id="KW-1185">Reference proteome</keyword>
<accession>A0AAD7UL29</accession>
<gene>
    <name evidence="4" type="ORF">CTAYLR_003883</name>
</gene>
<dbReference type="SUPFAM" id="SSF52058">
    <property type="entry name" value="L domain-like"/>
    <property type="match status" value="1"/>
</dbReference>
<feature type="compositionally biased region" description="Basic and acidic residues" evidence="3">
    <location>
        <begin position="202"/>
        <end position="218"/>
    </location>
</feature>
<dbReference type="PANTHER" id="PTHR18849:SF0">
    <property type="entry name" value="CILIA- AND FLAGELLA-ASSOCIATED PROTEIN 410-RELATED"/>
    <property type="match status" value="1"/>
</dbReference>
<dbReference type="Pfam" id="PF13855">
    <property type="entry name" value="LRR_8"/>
    <property type="match status" value="1"/>
</dbReference>
<dbReference type="Proteomes" id="UP001230188">
    <property type="component" value="Unassembled WGS sequence"/>
</dbReference>
<keyword evidence="2" id="KW-0677">Repeat</keyword>
<dbReference type="AlphaFoldDB" id="A0AAD7UL29"/>